<dbReference type="Proteomes" id="UP000326759">
    <property type="component" value="Unassembled WGS sequence"/>
</dbReference>
<evidence type="ECO:0000256" key="4">
    <source>
        <dbReference type="ARBA" id="ARBA00023054"/>
    </source>
</evidence>
<feature type="coiled-coil region" evidence="6">
    <location>
        <begin position="562"/>
        <end position="621"/>
    </location>
</feature>
<reference evidence="9 10" key="1">
    <citation type="journal article" date="2019" name="PLoS Biol.">
        <title>Sex chromosomes control vertical transmission of feminizing Wolbachia symbionts in an isopod.</title>
        <authorList>
            <person name="Becking T."/>
            <person name="Chebbi M.A."/>
            <person name="Giraud I."/>
            <person name="Moumen B."/>
            <person name="Laverre T."/>
            <person name="Caubet Y."/>
            <person name="Peccoud J."/>
            <person name="Gilbert C."/>
            <person name="Cordaux R."/>
        </authorList>
    </citation>
    <scope>NUCLEOTIDE SEQUENCE [LARGE SCALE GENOMIC DNA]</scope>
    <source>
        <strain evidence="9">ANa2</strain>
        <tissue evidence="9">Whole body excluding digestive tract and cuticle</tissue>
    </source>
</reference>
<dbReference type="Pfam" id="PF01465">
    <property type="entry name" value="GRIP"/>
    <property type="match status" value="1"/>
</dbReference>
<gene>
    <name evidence="9" type="primary">GCC1</name>
    <name evidence="9" type="ORF">Anas_02735</name>
</gene>
<organism evidence="9 10">
    <name type="scientific">Armadillidium nasatum</name>
    <dbReference type="NCBI Taxonomy" id="96803"/>
    <lineage>
        <taxon>Eukaryota</taxon>
        <taxon>Metazoa</taxon>
        <taxon>Ecdysozoa</taxon>
        <taxon>Arthropoda</taxon>
        <taxon>Crustacea</taxon>
        <taxon>Multicrustacea</taxon>
        <taxon>Malacostraca</taxon>
        <taxon>Eumalacostraca</taxon>
        <taxon>Peracarida</taxon>
        <taxon>Isopoda</taxon>
        <taxon>Oniscidea</taxon>
        <taxon>Crinocheta</taxon>
        <taxon>Armadillidiidae</taxon>
        <taxon>Armadillidium</taxon>
    </lineage>
</organism>
<dbReference type="PANTHER" id="PTHR23157:SF25">
    <property type="entry name" value="GRIP AND COILED-COIL DOMAIN-CONTAINING PROTEIN 1"/>
    <property type="match status" value="1"/>
</dbReference>
<keyword evidence="5" id="KW-0472">Membrane</keyword>
<evidence type="ECO:0000256" key="1">
    <source>
        <dbReference type="ARBA" id="ARBA00004184"/>
    </source>
</evidence>
<dbReference type="InterPro" id="IPR000237">
    <property type="entry name" value="GRIP_dom"/>
</dbReference>
<evidence type="ECO:0000256" key="7">
    <source>
        <dbReference type="SAM" id="MobiDB-lite"/>
    </source>
</evidence>
<keyword evidence="4 6" id="KW-0175">Coiled coil</keyword>
<dbReference type="InterPro" id="IPR051952">
    <property type="entry name" value="Golgi-autophagy_related"/>
</dbReference>
<feature type="domain" description="GRIP" evidence="8">
    <location>
        <begin position="615"/>
        <end position="665"/>
    </location>
</feature>
<feature type="coiled-coil region" evidence="6">
    <location>
        <begin position="463"/>
        <end position="530"/>
    </location>
</feature>
<feature type="coiled-coil region" evidence="6">
    <location>
        <begin position="326"/>
        <end position="353"/>
    </location>
</feature>
<evidence type="ECO:0000256" key="3">
    <source>
        <dbReference type="ARBA" id="ARBA00022490"/>
    </source>
</evidence>
<evidence type="ECO:0000259" key="8">
    <source>
        <dbReference type="PROSITE" id="PS50913"/>
    </source>
</evidence>
<accession>A0A5N5SXQ1</accession>
<protein>
    <submittedName>
        <fullName evidence="9">GRIP and coiled-coil domain-containing protein 1</fullName>
    </submittedName>
</protein>
<comment type="subcellular location">
    <subcellularLocation>
        <location evidence="2">Cytoplasm</location>
    </subcellularLocation>
    <subcellularLocation>
        <location evidence="1">Endomembrane system</location>
        <topology evidence="1">Peripheral membrane protein</topology>
    </subcellularLocation>
</comment>
<dbReference type="SMART" id="SM00755">
    <property type="entry name" value="Grip"/>
    <property type="match status" value="1"/>
</dbReference>
<evidence type="ECO:0000313" key="9">
    <source>
        <dbReference type="EMBL" id="KAB7498994.1"/>
    </source>
</evidence>
<dbReference type="PROSITE" id="PS50913">
    <property type="entry name" value="GRIP"/>
    <property type="match status" value="1"/>
</dbReference>
<feature type="compositionally biased region" description="Polar residues" evidence="7">
    <location>
        <begin position="54"/>
        <end position="74"/>
    </location>
</feature>
<feature type="region of interest" description="Disordered" evidence="7">
    <location>
        <begin position="48"/>
        <end position="92"/>
    </location>
</feature>
<comment type="caution">
    <text evidence="9">The sequence shown here is derived from an EMBL/GenBank/DDBJ whole genome shotgun (WGS) entry which is preliminary data.</text>
</comment>
<evidence type="ECO:0000256" key="6">
    <source>
        <dbReference type="SAM" id="Coils"/>
    </source>
</evidence>
<dbReference type="Gene3D" id="1.10.220.60">
    <property type="entry name" value="GRIP domain"/>
    <property type="match status" value="1"/>
</dbReference>
<proteinExistence type="predicted"/>
<evidence type="ECO:0000256" key="5">
    <source>
        <dbReference type="ARBA" id="ARBA00023136"/>
    </source>
</evidence>
<dbReference type="AlphaFoldDB" id="A0A5N5SXQ1"/>
<dbReference type="PANTHER" id="PTHR23157">
    <property type="entry name" value="GRIP AND COILED-COIL DOMAIN-CONTAINING PROTEIN 1"/>
    <property type="match status" value="1"/>
</dbReference>
<evidence type="ECO:0000313" key="10">
    <source>
        <dbReference type="Proteomes" id="UP000326759"/>
    </source>
</evidence>
<name>A0A5N5SXQ1_9CRUS</name>
<evidence type="ECO:0000256" key="2">
    <source>
        <dbReference type="ARBA" id="ARBA00004496"/>
    </source>
</evidence>
<keyword evidence="3" id="KW-0963">Cytoplasm</keyword>
<dbReference type="EMBL" id="SEYY01018786">
    <property type="protein sequence ID" value="KAB7498994.1"/>
    <property type="molecule type" value="Genomic_DNA"/>
</dbReference>
<dbReference type="OrthoDB" id="9898580at2759"/>
<dbReference type="GO" id="GO:0005794">
    <property type="term" value="C:Golgi apparatus"/>
    <property type="evidence" value="ECO:0007669"/>
    <property type="project" value="TreeGrafter"/>
</dbReference>
<sequence>MAQGGRKELLATIEQQREKIAKYESKISDLVRAYKSLAKEKEALQASLAALSDSPGNLHQSSENKSQDEVTPTQNDKENDEDGCERQDSELTSLRNKISTLTLTIQTLTDEKNKLENSTINERKRILEEKKQAQEQHKLESEEWSKQKKEYESKMHELRSKIIVFQHEREKEASNGIMMLREVESRLSKERNEREKMEKLLEDTQEQNRQFALAIGTRSQEKKQQKQIIDLQNELEQVRCRLKKAEEQCNEPPMLKILQDQMEQMRNQYMEAILQEQRRAETAERSVRSLSQAHEERVGALESNLADLSFTAASHDKNKRYYIDTIHSLKEKIAELSEENRSLNSKEEVAEISNKNGKEEDDVKSLVNNLISIWTQLLQLQKFSKNNFIIEELLNNSAVIHRVCFKRIKVLEDKIEYLNKEAAKDEKGNCQCGLKEQVDDLRERIRSMNSSNQMTETLHSHQVLSLKEELKKLRQNHEESLKILEQECKVTVANLEQQLAEHCQRSLMTLQERDDEIHRLSKEIFKLNKEAEVQPSTVAAALLSQVNTGGSDGPLLHHFEDLARKELEVNKLRKEKNQLEKSMRDIQMNMIEKQQIMQDTIDDLMEEVERLKRNVSREGENLEYLKNVVLQYMTCVDGEARLVILNAIAAVLKFTPEETKSVKNCLALWWWQAPDKRKKQMRNRFPSTSSNLGDYGSSVDNNLQSSFDVRGRLSSIND</sequence>
<keyword evidence="10" id="KW-1185">Reference proteome</keyword>